<dbReference type="GO" id="GO:0004527">
    <property type="term" value="F:exonuclease activity"/>
    <property type="evidence" value="ECO:0007669"/>
    <property type="project" value="UniProtKB-KW"/>
</dbReference>
<dbReference type="PATRIC" id="fig|1393735.3.peg.992"/>
<dbReference type="Pfam" id="PF22669">
    <property type="entry name" value="Exo_endo_phos2"/>
    <property type="match status" value="1"/>
</dbReference>
<accession>A0A081S0G5</accession>
<dbReference type="InterPro" id="IPR000300">
    <property type="entry name" value="IPPc"/>
</dbReference>
<evidence type="ECO:0000259" key="1">
    <source>
        <dbReference type="SMART" id="SM00128"/>
    </source>
</evidence>
<name>A0A081S0G5_PHOTE</name>
<dbReference type="EMBL" id="JGVH01000009">
    <property type="protein sequence ID" value="KER04418.1"/>
    <property type="molecule type" value="Genomic_DNA"/>
</dbReference>
<sequence>MSTIQINSQHRGSLDFADIQNIKTNAKEGDTVKFGSVFGKEYSVTKNSDGEVSLKQKENRSFFNRFFSNTDSSKNSDLKLNLMNQQLHKKENSGNVKVLTLTYNQANQKMPEETKNYFQNLIQKGDYDVVLFAEQESKLLANDLELDGMNLLSQNKMKVMTKGLGEGVSYTSMSVFAKDGVDINVKKESEYRHGIGGRNMAFFMGITGNKGGVKTALEINGQALNVISAHLDSNKEVKREFEGNKLMEGIKPNEEVLITGDLNEREKRVAEGSDVLYDPIAHDDTHLAKHGFKFKPLDSHTYMQLDKHTGNIKQKEGRDRPDFGELDNTGLTNKTGNLQNHETSVITDGFVNVSDHKPVQSMFEVRSFSQKLIENAMTQNAGDFKNDAAYLKPGTDPANATFDDVTSANQARLGLESLSPNEQEFVKENFSSFIIGKDALFSQLTSGFMEEMGQLHASDLVKNPAQLQTQQIALSEKYELLSDKVNAEFNKQFVANL</sequence>
<evidence type="ECO:0000313" key="3">
    <source>
        <dbReference type="Proteomes" id="UP000028002"/>
    </source>
</evidence>
<keyword evidence="2" id="KW-0255">Endonuclease</keyword>
<dbReference type="SMART" id="SM00128">
    <property type="entry name" value="IPPc"/>
    <property type="match status" value="1"/>
</dbReference>
<keyword evidence="2" id="KW-0378">Hydrolase</keyword>
<evidence type="ECO:0000313" key="2">
    <source>
        <dbReference type="EMBL" id="KER04418.1"/>
    </source>
</evidence>
<keyword evidence="2" id="KW-0269">Exonuclease</keyword>
<dbReference type="GO" id="GO:0016791">
    <property type="term" value="F:phosphatase activity"/>
    <property type="evidence" value="ECO:0007669"/>
    <property type="project" value="InterPro"/>
</dbReference>
<dbReference type="Proteomes" id="UP000028002">
    <property type="component" value="Unassembled WGS sequence"/>
</dbReference>
<dbReference type="AlphaFoldDB" id="A0A081S0G5"/>
<protein>
    <submittedName>
        <fullName evidence="2">Endonuclease/exonuclease/phosphatase family protein</fullName>
    </submittedName>
</protein>
<dbReference type="GO" id="GO:0046856">
    <property type="term" value="P:phosphatidylinositol dephosphorylation"/>
    <property type="evidence" value="ECO:0007669"/>
    <property type="project" value="InterPro"/>
</dbReference>
<comment type="caution">
    <text evidence="2">The sequence shown here is derived from an EMBL/GenBank/DDBJ whole genome shotgun (WGS) entry which is preliminary data.</text>
</comment>
<feature type="domain" description="Inositol polyphosphate-related phosphatase" evidence="1">
    <location>
        <begin position="94"/>
        <end position="371"/>
    </location>
</feature>
<dbReference type="Gene3D" id="3.60.10.10">
    <property type="entry name" value="Endonuclease/exonuclease/phosphatase"/>
    <property type="match status" value="1"/>
</dbReference>
<dbReference type="GO" id="GO:0004519">
    <property type="term" value="F:endonuclease activity"/>
    <property type="evidence" value="ECO:0007669"/>
    <property type="project" value="UniProtKB-KW"/>
</dbReference>
<keyword evidence="2" id="KW-0540">Nuclease</keyword>
<dbReference type="RefSeq" id="WP_036837480.1">
    <property type="nucleotide sequence ID" value="NZ_CAWLUD010000009.1"/>
</dbReference>
<organism evidence="2 3">
    <name type="scientific">Photorhabdus temperata subsp. temperata Meg1</name>
    <dbReference type="NCBI Taxonomy" id="1393735"/>
    <lineage>
        <taxon>Bacteria</taxon>
        <taxon>Pseudomonadati</taxon>
        <taxon>Pseudomonadota</taxon>
        <taxon>Gammaproteobacteria</taxon>
        <taxon>Enterobacterales</taxon>
        <taxon>Morganellaceae</taxon>
        <taxon>Photorhabdus</taxon>
    </lineage>
</organism>
<gene>
    <name evidence="2" type="ORF">MEG1DRAFT_00964</name>
</gene>
<dbReference type="InterPro" id="IPR036691">
    <property type="entry name" value="Endo/exonu/phosph_ase_sf"/>
</dbReference>
<reference evidence="2 3" key="1">
    <citation type="submission" date="2014-03" db="EMBL/GenBank/DDBJ databases">
        <title>Draft Genome of Photorhabdus temperata Meg1.</title>
        <authorList>
            <person name="Hurst S.G.IV."/>
            <person name="Morris K."/>
            <person name="Thomas K."/>
            <person name="Tisa L.S."/>
        </authorList>
    </citation>
    <scope>NUCLEOTIDE SEQUENCE [LARGE SCALE GENOMIC DNA]</scope>
    <source>
        <strain evidence="2 3">Meg1</strain>
    </source>
</reference>
<proteinExistence type="predicted"/>
<dbReference type="SUPFAM" id="SSF56219">
    <property type="entry name" value="DNase I-like"/>
    <property type="match status" value="1"/>
</dbReference>